<dbReference type="AlphaFoldDB" id="A0A7L9RT07"/>
<protein>
    <recommendedName>
        <fullName evidence="4">Outer membrane protein beta-barrel domain-containing protein</fullName>
    </recommendedName>
</protein>
<sequence>MKKLLLVLTLLSLSLPSLSANSNSWTGAYMKLLPAYSNLKLNYSGDEPYELSLRKKPAYNYGYPYYRDTGTIHTIAENVSTGAITLDITAGLSQEVSENFGLIAELGCSTGISSNFINSQRALIIQSYLAAGIFYHQPSFRISTMGGIGFGKDIFGYPNAVESLEKGETVNLYDNDNLINSTLGVTYRASVGFDYKLTPTILLGVSYMYMRSKTIVEVDKGAESFYISNHSLAAMIGIHM</sequence>
<evidence type="ECO:0000256" key="1">
    <source>
        <dbReference type="SAM" id="SignalP"/>
    </source>
</evidence>
<dbReference type="Proteomes" id="UP000594001">
    <property type="component" value="Chromosome"/>
</dbReference>
<gene>
    <name evidence="2" type="ORF">CPBP_00451</name>
</gene>
<dbReference type="EMBL" id="CP054719">
    <property type="protein sequence ID" value="QOL19686.1"/>
    <property type="molecule type" value="Genomic_DNA"/>
</dbReference>
<dbReference type="KEGG" id="pbal:CPBP_00451"/>
<accession>A0A7L9RT07</accession>
<feature type="chain" id="PRO_5032870124" description="Outer membrane protein beta-barrel domain-containing protein" evidence="1">
    <location>
        <begin position="20"/>
        <end position="240"/>
    </location>
</feature>
<evidence type="ECO:0000313" key="3">
    <source>
        <dbReference type="Proteomes" id="UP000594001"/>
    </source>
</evidence>
<dbReference type="InterPro" id="IPR011250">
    <property type="entry name" value="OMP/PagP_B-barrel"/>
</dbReference>
<evidence type="ECO:0000313" key="2">
    <source>
        <dbReference type="EMBL" id="QOL19686.1"/>
    </source>
</evidence>
<organism evidence="2 3">
    <name type="scientific">Candidatus Bodocaedibacter vickermanii</name>
    <dbReference type="NCBI Taxonomy" id="2741701"/>
    <lineage>
        <taxon>Bacteria</taxon>
        <taxon>Pseudomonadati</taxon>
        <taxon>Pseudomonadota</taxon>
        <taxon>Alphaproteobacteria</taxon>
        <taxon>Holosporales</taxon>
        <taxon>Candidatus Paracaedibacteraceae</taxon>
        <taxon>Candidatus Bodocaedibacter</taxon>
    </lineage>
</organism>
<name>A0A7L9RT07_9PROT</name>
<keyword evidence="3" id="KW-1185">Reference proteome</keyword>
<dbReference type="SUPFAM" id="SSF56925">
    <property type="entry name" value="OMPA-like"/>
    <property type="match status" value="1"/>
</dbReference>
<evidence type="ECO:0008006" key="4">
    <source>
        <dbReference type="Google" id="ProtNLM"/>
    </source>
</evidence>
<feature type="signal peptide" evidence="1">
    <location>
        <begin position="1"/>
        <end position="19"/>
    </location>
</feature>
<keyword evidence="1" id="KW-0732">Signal</keyword>
<reference evidence="2 3" key="1">
    <citation type="submission" date="2020-06" db="EMBL/GenBank/DDBJ databases">
        <title>The endosymbiont of the kinetoplastid Bodo saltans is a Paracaedibacter-like alpha-proteobacterium possessing a putative toxin-antitoxin system.</title>
        <authorList>
            <person name="Midha S."/>
            <person name="Rigden D.J."/>
            <person name="Siozios S."/>
            <person name="Hurst G.D.D."/>
            <person name="Jackson A.P."/>
        </authorList>
    </citation>
    <scope>NUCLEOTIDE SEQUENCE [LARGE SCALE GENOMIC DNA]</scope>
    <source>
        <strain evidence="2">Lake Konstanz</strain>
    </source>
</reference>
<proteinExistence type="predicted"/>